<reference evidence="1" key="1">
    <citation type="submission" date="2018-02" db="EMBL/GenBank/DDBJ databases">
        <title>Rhizophora mucronata_Transcriptome.</title>
        <authorList>
            <person name="Meera S.P."/>
            <person name="Sreeshan A."/>
            <person name="Augustine A."/>
        </authorList>
    </citation>
    <scope>NUCLEOTIDE SEQUENCE</scope>
    <source>
        <tissue evidence="1">Leaf</tissue>
    </source>
</reference>
<dbReference type="AlphaFoldDB" id="A0A2P2PYH9"/>
<evidence type="ECO:0000313" key="1">
    <source>
        <dbReference type="EMBL" id="MBX59750.1"/>
    </source>
</evidence>
<sequence>MGTTPRQPALPNGIILARKRLDCNLINKLLHSMSPAAHFSLFITGGVGGIRVYN</sequence>
<dbReference type="EMBL" id="GGEC01079266">
    <property type="protein sequence ID" value="MBX59750.1"/>
    <property type="molecule type" value="Transcribed_RNA"/>
</dbReference>
<protein>
    <submittedName>
        <fullName evidence="1">Uncharacterized protein</fullName>
    </submittedName>
</protein>
<organism evidence="1">
    <name type="scientific">Rhizophora mucronata</name>
    <name type="common">Asiatic mangrove</name>
    <dbReference type="NCBI Taxonomy" id="61149"/>
    <lineage>
        <taxon>Eukaryota</taxon>
        <taxon>Viridiplantae</taxon>
        <taxon>Streptophyta</taxon>
        <taxon>Embryophyta</taxon>
        <taxon>Tracheophyta</taxon>
        <taxon>Spermatophyta</taxon>
        <taxon>Magnoliopsida</taxon>
        <taxon>eudicotyledons</taxon>
        <taxon>Gunneridae</taxon>
        <taxon>Pentapetalae</taxon>
        <taxon>rosids</taxon>
        <taxon>fabids</taxon>
        <taxon>Malpighiales</taxon>
        <taxon>Rhizophoraceae</taxon>
        <taxon>Rhizophora</taxon>
    </lineage>
</organism>
<accession>A0A2P2PYH9</accession>
<name>A0A2P2PYH9_RHIMU</name>
<proteinExistence type="predicted"/>